<dbReference type="InterPro" id="IPR028994">
    <property type="entry name" value="Integrin_alpha_N"/>
</dbReference>
<reference evidence="6" key="1">
    <citation type="journal article" date="2019" name="Int. J. Syst. Evol. Microbiol.">
        <title>The Global Catalogue of Microorganisms (GCM) 10K type strain sequencing project: providing services to taxonomists for standard genome sequencing and annotation.</title>
        <authorList>
            <consortium name="The Broad Institute Genomics Platform"/>
            <consortium name="The Broad Institute Genome Sequencing Center for Infectious Disease"/>
            <person name="Wu L."/>
            <person name="Ma J."/>
        </authorList>
    </citation>
    <scope>NUCLEOTIDE SEQUENCE [LARGE SCALE GENOMIC DNA]</scope>
    <source>
        <strain evidence="6">JCM 9377</strain>
    </source>
</reference>
<evidence type="ECO:0000256" key="1">
    <source>
        <dbReference type="ARBA" id="ARBA00022729"/>
    </source>
</evidence>
<keyword evidence="2" id="KW-0677">Repeat</keyword>
<dbReference type="SUPFAM" id="SSF69318">
    <property type="entry name" value="Integrin alpha N-terminal domain"/>
    <property type="match status" value="2"/>
</dbReference>
<evidence type="ECO:0000256" key="3">
    <source>
        <dbReference type="ARBA" id="ARBA00023180"/>
    </source>
</evidence>
<dbReference type="RefSeq" id="WP_344826798.1">
    <property type="nucleotide sequence ID" value="NZ_BAAAUV010000005.1"/>
</dbReference>
<accession>A0ABP6QD25</accession>
<keyword evidence="6" id="KW-1185">Reference proteome</keyword>
<dbReference type="InterPro" id="IPR013519">
    <property type="entry name" value="Int_alpha_beta-p"/>
</dbReference>
<dbReference type="EMBL" id="BAAAUV010000005">
    <property type="protein sequence ID" value="GAA3208737.1"/>
    <property type="molecule type" value="Genomic_DNA"/>
</dbReference>
<sequence>MRRRTVLTAAALAAAVTVPALPGSASAAPRPAKPYDFNGDGRSDLVVGAPIEDLSEESAAPGLVTVLYGKRTQRITRDSKGLKRLKLGRGFGTALAAADLDRDGYADLAISDGSTGLAILYGSRKGLGPRAVKRALPPDGYPQLLVGDFSGDRRPDLVAPSRTGFRVFANGGRAWKDVKLSADGLYSGTAGDFDGDGRDDLIALRGSINDGASFLLRGTRKGLSAPVPLRLKNAWNGRSADFNGDGRDDFAGGTDGGSRIQVLLSHRGGLAAPTGFDQGTPGVPGAAGGVFGSALAAGDVNGDGYADLVVSDHEESVRGKHSGMVLIVFGGRKGLRTRSVQVLTKATRGVPGSPADGDGFGRALALVDLSGDRRPELVVNSNRRLYVFANRKGRITTKGLRNLTSPGPLLLP</sequence>
<dbReference type="Pfam" id="PF01839">
    <property type="entry name" value="FG-GAP"/>
    <property type="match status" value="1"/>
</dbReference>
<keyword evidence="3" id="KW-0325">Glycoprotein</keyword>
<proteinExistence type="predicted"/>
<comment type="caution">
    <text evidence="5">The sequence shown here is derived from an EMBL/GenBank/DDBJ whole genome shotgun (WGS) entry which is preliminary data.</text>
</comment>
<dbReference type="PROSITE" id="PS51470">
    <property type="entry name" value="FG_GAP"/>
    <property type="match status" value="1"/>
</dbReference>
<evidence type="ECO:0000313" key="5">
    <source>
        <dbReference type="EMBL" id="GAA3208737.1"/>
    </source>
</evidence>
<organism evidence="5 6">
    <name type="scientific">Actinocorallia longicatena</name>
    <dbReference type="NCBI Taxonomy" id="111803"/>
    <lineage>
        <taxon>Bacteria</taxon>
        <taxon>Bacillati</taxon>
        <taxon>Actinomycetota</taxon>
        <taxon>Actinomycetes</taxon>
        <taxon>Streptosporangiales</taxon>
        <taxon>Thermomonosporaceae</taxon>
        <taxon>Actinocorallia</taxon>
    </lineage>
</organism>
<feature type="chain" id="PRO_5046106277" evidence="4">
    <location>
        <begin position="28"/>
        <end position="412"/>
    </location>
</feature>
<dbReference type="Gene3D" id="2.130.10.130">
    <property type="entry name" value="Integrin alpha, N-terminal"/>
    <property type="match status" value="2"/>
</dbReference>
<keyword evidence="1 4" id="KW-0732">Signal</keyword>
<dbReference type="PANTHER" id="PTHR46580">
    <property type="entry name" value="SENSOR KINASE-RELATED"/>
    <property type="match status" value="1"/>
</dbReference>
<protein>
    <submittedName>
        <fullName evidence="5">FG-GAP-like repeat-containing protein</fullName>
    </submittedName>
</protein>
<evidence type="ECO:0000256" key="2">
    <source>
        <dbReference type="ARBA" id="ARBA00022737"/>
    </source>
</evidence>
<dbReference type="InterPro" id="IPR013517">
    <property type="entry name" value="FG-GAP"/>
</dbReference>
<dbReference type="SMART" id="SM00191">
    <property type="entry name" value="Int_alpha"/>
    <property type="match status" value="4"/>
</dbReference>
<name>A0ABP6QD25_9ACTN</name>
<dbReference type="PANTHER" id="PTHR46580:SF2">
    <property type="entry name" value="MAM DOMAIN-CONTAINING PROTEIN"/>
    <property type="match status" value="1"/>
</dbReference>
<dbReference type="Proteomes" id="UP001501237">
    <property type="component" value="Unassembled WGS sequence"/>
</dbReference>
<gene>
    <name evidence="5" type="ORF">GCM10010468_25840</name>
</gene>
<evidence type="ECO:0000313" key="6">
    <source>
        <dbReference type="Proteomes" id="UP001501237"/>
    </source>
</evidence>
<evidence type="ECO:0000256" key="4">
    <source>
        <dbReference type="SAM" id="SignalP"/>
    </source>
</evidence>
<dbReference type="Pfam" id="PF13517">
    <property type="entry name" value="FG-GAP_3"/>
    <property type="match status" value="2"/>
</dbReference>
<feature type="signal peptide" evidence="4">
    <location>
        <begin position="1"/>
        <end position="27"/>
    </location>
</feature>